<organism evidence="1 2">
    <name type="scientific">Undibacterium jejuense</name>
    <dbReference type="NCBI Taxonomy" id="1344949"/>
    <lineage>
        <taxon>Bacteria</taxon>
        <taxon>Pseudomonadati</taxon>
        <taxon>Pseudomonadota</taxon>
        <taxon>Betaproteobacteria</taxon>
        <taxon>Burkholderiales</taxon>
        <taxon>Oxalobacteraceae</taxon>
        <taxon>Undibacterium</taxon>
    </lineage>
</organism>
<evidence type="ECO:0000313" key="2">
    <source>
        <dbReference type="Proteomes" id="UP000634011"/>
    </source>
</evidence>
<sequence>MKYNGGHLSTNDLSNFDNLPSAAHVDVHTVAALFGCKTPTIWARLRRKEIPEPRRFGAHTRWNVGELRKALQEGRKILPITI</sequence>
<proteinExistence type="predicted"/>
<comment type="caution">
    <text evidence="1">The sequence shown here is derived from an EMBL/GenBank/DDBJ whole genome shotgun (WGS) entry which is preliminary data.</text>
</comment>
<dbReference type="Proteomes" id="UP000634011">
    <property type="component" value="Unassembled WGS sequence"/>
</dbReference>
<protein>
    <submittedName>
        <fullName evidence="1">Transcriptional regulator</fullName>
    </submittedName>
</protein>
<name>A0A923HK80_9BURK</name>
<gene>
    <name evidence="1" type="ORF">H8K32_16795</name>
</gene>
<evidence type="ECO:0000313" key="1">
    <source>
        <dbReference type="EMBL" id="MBC3863765.1"/>
    </source>
</evidence>
<accession>A0A923HK80</accession>
<dbReference type="EMBL" id="JACOFV010000017">
    <property type="protein sequence ID" value="MBC3863765.1"/>
    <property type="molecule type" value="Genomic_DNA"/>
</dbReference>
<reference evidence="1" key="1">
    <citation type="submission" date="2020-08" db="EMBL/GenBank/DDBJ databases">
        <title>Novel species isolated from subtropical streams in China.</title>
        <authorList>
            <person name="Lu H."/>
        </authorList>
    </citation>
    <scope>NUCLEOTIDE SEQUENCE</scope>
    <source>
        <strain evidence="1">KACC 12607</strain>
    </source>
</reference>
<dbReference type="AlphaFoldDB" id="A0A923HK80"/>
<keyword evidence="2" id="KW-1185">Reference proteome</keyword>